<keyword evidence="6 8" id="KW-0472">Membrane</keyword>
<keyword evidence="3" id="KW-1000">Mitochondrion outer membrane</keyword>
<dbReference type="InterPro" id="IPR046906">
    <property type="entry name" value="Mab-21_HhH/H2TH-like"/>
</dbReference>
<gene>
    <name evidence="11" type="ORF">GDO86_017571</name>
</gene>
<dbReference type="GO" id="GO:0005741">
    <property type="term" value="C:mitochondrial outer membrane"/>
    <property type="evidence" value="ECO:0007669"/>
    <property type="project" value="UniProtKB-SubCell"/>
</dbReference>
<dbReference type="GO" id="GO:0090141">
    <property type="term" value="P:positive regulation of mitochondrial fission"/>
    <property type="evidence" value="ECO:0007669"/>
    <property type="project" value="TreeGrafter"/>
</dbReference>
<feature type="domain" description="Mab-21-like HhH/H2TH-like" evidence="9">
    <location>
        <begin position="358"/>
        <end position="444"/>
    </location>
</feature>
<dbReference type="InterPro" id="IPR024810">
    <property type="entry name" value="MAB21L/cGLR"/>
</dbReference>
<dbReference type="InterPro" id="IPR016024">
    <property type="entry name" value="ARM-type_fold"/>
</dbReference>
<evidence type="ECO:0000256" key="5">
    <source>
        <dbReference type="ARBA" id="ARBA00023128"/>
    </source>
</evidence>
<dbReference type="GO" id="GO:0007005">
    <property type="term" value="P:mitochondrion organization"/>
    <property type="evidence" value="ECO:0007669"/>
    <property type="project" value="InterPro"/>
</dbReference>
<dbReference type="SUPFAM" id="SSF48371">
    <property type="entry name" value="ARM repeat"/>
    <property type="match status" value="1"/>
</dbReference>
<evidence type="ECO:0000256" key="7">
    <source>
        <dbReference type="SAM" id="MobiDB-lite"/>
    </source>
</evidence>
<proteinExistence type="predicted"/>
<dbReference type="AlphaFoldDB" id="A0A8T2IQX6"/>
<evidence type="ECO:0000313" key="12">
    <source>
        <dbReference type="Proteomes" id="UP000812440"/>
    </source>
</evidence>
<dbReference type="Pfam" id="PF21297">
    <property type="entry name" value="MID51-like_C"/>
    <property type="match status" value="1"/>
</dbReference>
<evidence type="ECO:0000259" key="9">
    <source>
        <dbReference type="Pfam" id="PF20266"/>
    </source>
</evidence>
<name>A0A8T2IQX6_9PIPI</name>
<comment type="subcellular location">
    <subcellularLocation>
        <location evidence="1">Mitochondrion outer membrane</location>
        <topology evidence="1">Single-pass membrane protein</topology>
    </subcellularLocation>
</comment>
<evidence type="ECO:0000256" key="2">
    <source>
        <dbReference type="ARBA" id="ARBA00022692"/>
    </source>
</evidence>
<organism evidence="11 12">
    <name type="scientific">Hymenochirus boettgeri</name>
    <name type="common">Congo dwarf clawed frog</name>
    <dbReference type="NCBI Taxonomy" id="247094"/>
    <lineage>
        <taxon>Eukaryota</taxon>
        <taxon>Metazoa</taxon>
        <taxon>Chordata</taxon>
        <taxon>Craniata</taxon>
        <taxon>Vertebrata</taxon>
        <taxon>Euteleostomi</taxon>
        <taxon>Amphibia</taxon>
        <taxon>Batrachia</taxon>
        <taxon>Anura</taxon>
        <taxon>Pipoidea</taxon>
        <taxon>Pipidae</taxon>
        <taxon>Pipinae</taxon>
        <taxon>Hymenochirus</taxon>
    </lineage>
</organism>
<sequence length="461" mass="51816">MAELQLRKKDKKSDDGVGSMVDFLLANARVVLGVGGAAMLGIATLAVKRLIDHATSSPGDKEVEEKAELKSIEESWKEAVLMKASPKFRRKENLETQCAPLSLPDPSQQIPETESTEQPSPSEEIKKIPICFTLQERLLEYHAHHASITQAQAQEFRELLLDIMAELQAFLRAKHPEIPFSALSLGGSLGCNLPLSRLDHGSLIMPLVLESDLWRFIPGEQTILCDPNFCMVKREDLEYTARGSSPWDRFLVGGYLSSRTIVQSLHKTIVGSINWPAIGTVLECNIQPVIASDDLRLEVLHSDFQMVIKIHPMAVIKDQHLIAHSNASAPAENLWQQNFYKEETTLIQELDNADSGVRQQCLQILEGICRDSPFLFQLTSTQLRNTILHLSNESSDWAETALADRFLQVIEELIGYLEKGFLPSFFNEEVNLFSCLREEDIDEMGFGLYKIFSDPDDLLKR</sequence>
<dbReference type="Gene3D" id="3.30.460.90">
    <property type="match status" value="1"/>
</dbReference>
<dbReference type="SMART" id="SM01265">
    <property type="entry name" value="Mab-21"/>
    <property type="match status" value="1"/>
</dbReference>
<dbReference type="FunFam" id="1.10.1410.40:FF:000003">
    <property type="entry name" value="Mitochondrial dynamics protein MID51"/>
    <property type="match status" value="1"/>
</dbReference>
<dbReference type="PANTHER" id="PTHR16451">
    <property type="entry name" value="MITOCHONDRIAL DYNAMICS PROTEINS 49/51 FAMILY MEMBER"/>
    <property type="match status" value="1"/>
</dbReference>
<dbReference type="Pfam" id="PF20266">
    <property type="entry name" value="Mab-21_C"/>
    <property type="match status" value="1"/>
</dbReference>
<comment type="caution">
    <text evidence="11">The sequence shown here is derived from an EMBL/GenBank/DDBJ whole genome shotgun (WGS) entry which is preliminary data.</text>
</comment>
<reference evidence="11" key="1">
    <citation type="thesis" date="2020" institute="ProQuest LLC" country="789 East Eisenhower Parkway, Ann Arbor, MI, USA">
        <title>Comparative Genomics and Chromosome Evolution.</title>
        <authorList>
            <person name="Mudd A.B."/>
        </authorList>
    </citation>
    <scope>NUCLEOTIDE SEQUENCE</scope>
    <source>
        <strain evidence="11">Female2</strain>
        <tissue evidence="11">Blood</tissue>
    </source>
</reference>
<evidence type="ECO:0000313" key="11">
    <source>
        <dbReference type="EMBL" id="KAG8433338.1"/>
    </source>
</evidence>
<dbReference type="EMBL" id="JAACNH010000009">
    <property type="protein sequence ID" value="KAG8433338.1"/>
    <property type="molecule type" value="Genomic_DNA"/>
</dbReference>
<accession>A0A8T2IQX6</accession>
<dbReference type="EMBL" id="JAACNH010000009">
    <property type="protein sequence ID" value="KAG8433339.1"/>
    <property type="molecule type" value="Genomic_DNA"/>
</dbReference>
<dbReference type="OrthoDB" id="5964386at2759"/>
<evidence type="ECO:0000256" key="8">
    <source>
        <dbReference type="SAM" id="Phobius"/>
    </source>
</evidence>
<feature type="region of interest" description="Disordered" evidence="7">
    <location>
        <begin position="91"/>
        <end position="123"/>
    </location>
</feature>
<evidence type="ECO:0000259" key="10">
    <source>
        <dbReference type="Pfam" id="PF21297"/>
    </source>
</evidence>
<dbReference type="InterPro" id="IPR045909">
    <property type="entry name" value="MID49/MID51"/>
</dbReference>
<keyword evidence="4 8" id="KW-1133">Transmembrane helix</keyword>
<evidence type="ECO:0000256" key="4">
    <source>
        <dbReference type="ARBA" id="ARBA00022989"/>
    </source>
</evidence>
<protein>
    <submittedName>
        <fullName evidence="11">Uncharacterized protein</fullName>
    </submittedName>
</protein>
<feature type="domain" description="Mitochondrial dynamics protein MID51-like C-terminal" evidence="10">
    <location>
        <begin position="157"/>
        <end position="343"/>
    </location>
</feature>
<feature type="compositionally biased region" description="Low complexity" evidence="7">
    <location>
        <begin position="111"/>
        <end position="122"/>
    </location>
</feature>
<dbReference type="InterPro" id="IPR049097">
    <property type="entry name" value="MID51-like_C"/>
</dbReference>
<evidence type="ECO:0000256" key="6">
    <source>
        <dbReference type="ARBA" id="ARBA00023136"/>
    </source>
</evidence>
<dbReference type="Gene3D" id="1.10.1410.40">
    <property type="match status" value="1"/>
</dbReference>
<keyword evidence="12" id="KW-1185">Reference proteome</keyword>
<evidence type="ECO:0000256" key="3">
    <source>
        <dbReference type="ARBA" id="ARBA00022787"/>
    </source>
</evidence>
<keyword evidence="5" id="KW-0496">Mitochondrion</keyword>
<dbReference type="Proteomes" id="UP000812440">
    <property type="component" value="Chromosome 9"/>
</dbReference>
<dbReference type="PANTHER" id="PTHR16451:SF11">
    <property type="entry name" value="MITOCHONDRIAL DYNAMICS PROTEIN MID49"/>
    <property type="match status" value="1"/>
</dbReference>
<feature type="transmembrane region" description="Helical" evidence="8">
    <location>
        <begin position="21"/>
        <end position="47"/>
    </location>
</feature>
<keyword evidence="2 8" id="KW-0812">Transmembrane</keyword>
<evidence type="ECO:0000256" key="1">
    <source>
        <dbReference type="ARBA" id="ARBA00004572"/>
    </source>
</evidence>